<name>A0ABP7H4A1_9FLAO</name>
<dbReference type="SUPFAM" id="SSF49842">
    <property type="entry name" value="TNF-like"/>
    <property type="match status" value="1"/>
</dbReference>
<protein>
    <recommendedName>
        <fullName evidence="3">C1q domain-containing protein</fullName>
    </recommendedName>
</protein>
<gene>
    <name evidence="1" type="ORF">GCM10022271_12620</name>
</gene>
<keyword evidence="2" id="KW-1185">Reference proteome</keyword>
<dbReference type="EMBL" id="BAABBI010000001">
    <property type="protein sequence ID" value="GAA3781812.1"/>
    <property type="molecule type" value="Genomic_DNA"/>
</dbReference>
<accession>A0ABP7H4A1</accession>
<reference evidence="2" key="1">
    <citation type="journal article" date="2019" name="Int. J. Syst. Evol. Microbiol.">
        <title>The Global Catalogue of Microorganisms (GCM) 10K type strain sequencing project: providing services to taxonomists for standard genome sequencing and annotation.</title>
        <authorList>
            <consortium name="The Broad Institute Genomics Platform"/>
            <consortium name="The Broad Institute Genome Sequencing Center for Infectious Disease"/>
            <person name="Wu L."/>
            <person name="Ma J."/>
        </authorList>
    </citation>
    <scope>NUCLEOTIDE SEQUENCE [LARGE SCALE GENOMIC DNA]</scope>
    <source>
        <strain evidence="2">JCM 17525</strain>
    </source>
</reference>
<organism evidence="1 2">
    <name type="scientific">Corallibacter vietnamensis</name>
    <dbReference type="NCBI Taxonomy" id="904130"/>
    <lineage>
        <taxon>Bacteria</taxon>
        <taxon>Pseudomonadati</taxon>
        <taxon>Bacteroidota</taxon>
        <taxon>Flavobacteriia</taxon>
        <taxon>Flavobacteriales</taxon>
        <taxon>Flavobacteriaceae</taxon>
        <taxon>Corallibacter</taxon>
    </lineage>
</organism>
<evidence type="ECO:0008006" key="3">
    <source>
        <dbReference type="Google" id="ProtNLM"/>
    </source>
</evidence>
<sequence length="221" mass="24081">MLLVVYNNYSQVGIGTTNPDDGSSLQIDSTTGAFIPPRMTNNQMLNIPTPLEGAMVYNTTTKSHCVFQNNRWTSLKNNTLIINKSYNNGNTALSTPDNTYVNFPIGINDVIVTNTNIFNVTGNGAITINQTGNYLFSASLSTSNMPSGNKKYILALTINNQLVGYLSRGFSSLPNQDYWGTSGNIMYPVNAGDNIKLEYVLNNANTPLSAKFINIGITQLN</sequence>
<dbReference type="Proteomes" id="UP001501456">
    <property type="component" value="Unassembled WGS sequence"/>
</dbReference>
<dbReference type="InterPro" id="IPR008983">
    <property type="entry name" value="Tumour_necrosis_fac-like_dom"/>
</dbReference>
<proteinExistence type="predicted"/>
<evidence type="ECO:0000313" key="1">
    <source>
        <dbReference type="EMBL" id="GAA3781812.1"/>
    </source>
</evidence>
<evidence type="ECO:0000313" key="2">
    <source>
        <dbReference type="Proteomes" id="UP001501456"/>
    </source>
</evidence>
<dbReference type="Gene3D" id="2.60.120.40">
    <property type="match status" value="1"/>
</dbReference>
<comment type="caution">
    <text evidence="1">The sequence shown here is derived from an EMBL/GenBank/DDBJ whole genome shotgun (WGS) entry which is preliminary data.</text>
</comment>